<evidence type="ECO:0000313" key="14">
    <source>
        <dbReference type="RefSeq" id="XP_022970886.1"/>
    </source>
</evidence>
<evidence type="ECO:0000259" key="6">
    <source>
        <dbReference type="PROSITE" id="PS50014"/>
    </source>
</evidence>
<evidence type="ECO:0000313" key="11">
    <source>
        <dbReference type="RefSeq" id="XP_022970881.1"/>
    </source>
</evidence>
<feature type="region of interest" description="Disordered" evidence="5">
    <location>
        <begin position="438"/>
        <end position="467"/>
    </location>
</feature>
<keyword evidence="2 4" id="KW-0103">Bromodomain</keyword>
<name>A0A6J1I6Y0_CUCMA</name>
<dbReference type="RefSeq" id="XP_022970884.1">
    <property type="nucleotide sequence ID" value="XM_023115116.1"/>
</dbReference>
<evidence type="ECO:0000313" key="10">
    <source>
        <dbReference type="RefSeq" id="XP_022970880.1"/>
    </source>
</evidence>
<organism evidence="8 9">
    <name type="scientific">Cucurbita maxima</name>
    <name type="common">Pumpkin</name>
    <name type="synonym">Winter squash</name>
    <dbReference type="NCBI Taxonomy" id="3661"/>
    <lineage>
        <taxon>Eukaryota</taxon>
        <taxon>Viridiplantae</taxon>
        <taxon>Streptophyta</taxon>
        <taxon>Embryophyta</taxon>
        <taxon>Tracheophyta</taxon>
        <taxon>Spermatophyta</taxon>
        <taxon>Magnoliopsida</taxon>
        <taxon>eudicotyledons</taxon>
        <taxon>Gunneridae</taxon>
        <taxon>Pentapetalae</taxon>
        <taxon>rosids</taxon>
        <taxon>fabids</taxon>
        <taxon>Cucurbitales</taxon>
        <taxon>Cucurbitaceae</taxon>
        <taxon>Cucurbiteae</taxon>
        <taxon>Cucurbita</taxon>
    </lineage>
</organism>
<reference evidence="9 10" key="1">
    <citation type="submission" date="2025-04" db="UniProtKB">
        <authorList>
            <consortium name="RefSeq"/>
        </authorList>
    </citation>
    <scope>IDENTIFICATION</scope>
    <source>
        <tissue evidence="9 10">Young leaves</tissue>
    </source>
</reference>
<feature type="domain" description="Bromo" evidence="6">
    <location>
        <begin position="303"/>
        <end position="375"/>
    </location>
</feature>
<dbReference type="PROSITE" id="PS50014">
    <property type="entry name" value="BROMODOMAIN_2"/>
    <property type="match status" value="1"/>
</dbReference>
<dbReference type="PANTHER" id="PTHR45926">
    <property type="entry name" value="OSJNBA0053K19.4 PROTEIN"/>
    <property type="match status" value="1"/>
</dbReference>
<feature type="compositionally biased region" description="Polar residues" evidence="5">
    <location>
        <begin position="443"/>
        <end position="457"/>
    </location>
</feature>
<proteinExistence type="predicted"/>
<feature type="compositionally biased region" description="Low complexity" evidence="5">
    <location>
        <begin position="603"/>
        <end position="638"/>
    </location>
</feature>
<dbReference type="KEGG" id="cmax:111469725"/>
<dbReference type="Gene3D" id="1.20.1270.220">
    <property type="match status" value="1"/>
</dbReference>
<evidence type="ECO:0000313" key="12">
    <source>
        <dbReference type="RefSeq" id="XP_022970884.1"/>
    </source>
</evidence>
<evidence type="ECO:0000256" key="3">
    <source>
        <dbReference type="ARBA" id="ARBA00023163"/>
    </source>
</evidence>
<dbReference type="RefSeq" id="XP_022970879.1">
    <property type="nucleotide sequence ID" value="XM_023115111.1"/>
</dbReference>
<dbReference type="AlphaFoldDB" id="A0A6J1I6Y0"/>
<evidence type="ECO:0000256" key="4">
    <source>
        <dbReference type="PROSITE-ProRule" id="PRU00035"/>
    </source>
</evidence>
<dbReference type="GeneID" id="111469725"/>
<evidence type="ECO:0000313" key="8">
    <source>
        <dbReference type="Proteomes" id="UP000504608"/>
    </source>
</evidence>
<evidence type="ECO:0000259" key="7">
    <source>
        <dbReference type="PROSITE" id="PS51525"/>
    </source>
</evidence>
<feature type="domain" description="NET" evidence="7">
    <location>
        <begin position="463"/>
        <end position="544"/>
    </location>
</feature>
<feature type="compositionally biased region" description="Basic and acidic residues" evidence="5">
    <location>
        <begin position="10"/>
        <end position="22"/>
    </location>
</feature>
<dbReference type="OrthoDB" id="21449at2759"/>
<dbReference type="Gene3D" id="1.20.920.10">
    <property type="entry name" value="Bromodomain-like"/>
    <property type="match status" value="1"/>
</dbReference>
<evidence type="ECO:0000256" key="1">
    <source>
        <dbReference type="ARBA" id="ARBA00023015"/>
    </source>
</evidence>
<dbReference type="Pfam" id="PF17035">
    <property type="entry name" value="BET"/>
    <property type="match status" value="1"/>
</dbReference>
<feature type="region of interest" description="Disordered" evidence="5">
    <location>
        <begin position="555"/>
        <end position="638"/>
    </location>
</feature>
<feature type="region of interest" description="Disordered" evidence="5">
    <location>
        <begin position="1"/>
        <end position="22"/>
    </location>
</feature>
<protein>
    <submittedName>
        <fullName evidence="9 10">Transcription factor GTE4-like isoform X1</fullName>
    </submittedName>
</protein>
<dbReference type="Proteomes" id="UP000504608">
    <property type="component" value="Unplaced"/>
</dbReference>
<dbReference type="InterPro" id="IPR036427">
    <property type="entry name" value="Bromodomain-like_sf"/>
</dbReference>
<keyword evidence="8" id="KW-1185">Reference proteome</keyword>
<dbReference type="SMART" id="SM00297">
    <property type="entry name" value="BROMO"/>
    <property type="match status" value="1"/>
</dbReference>
<dbReference type="RefSeq" id="XP_022970880.1">
    <property type="nucleotide sequence ID" value="XM_023115112.1"/>
</dbReference>
<accession>A0A6J1I6Y0</accession>
<feature type="compositionally biased region" description="Basic and acidic residues" evidence="5">
    <location>
        <begin position="571"/>
        <end position="582"/>
    </location>
</feature>
<evidence type="ECO:0000256" key="5">
    <source>
        <dbReference type="SAM" id="MobiDB-lite"/>
    </source>
</evidence>
<dbReference type="PROSITE" id="PS51525">
    <property type="entry name" value="NET"/>
    <property type="match status" value="1"/>
</dbReference>
<keyword evidence="3" id="KW-0804">Transcription</keyword>
<dbReference type="Pfam" id="PF00439">
    <property type="entry name" value="Bromodomain"/>
    <property type="match status" value="1"/>
</dbReference>
<dbReference type="PRINTS" id="PR00503">
    <property type="entry name" value="BROMODOMAIN"/>
</dbReference>
<dbReference type="SUPFAM" id="SSF47370">
    <property type="entry name" value="Bromodomain"/>
    <property type="match status" value="1"/>
</dbReference>
<gene>
    <name evidence="9 10 11 12 13 14" type="primary">LOC111469725</name>
</gene>
<keyword evidence="1" id="KW-0805">Transcription regulation</keyword>
<evidence type="ECO:0000313" key="9">
    <source>
        <dbReference type="RefSeq" id="XP_022970879.1"/>
    </source>
</evidence>
<dbReference type="InterPro" id="IPR001487">
    <property type="entry name" value="Bromodomain"/>
</dbReference>
<dbReference type="InterPro" id="IPR027353">
    <property type="entry name" value="NET_dom"/>
</dbReference>
<dbReference type="RefSeq" id="XP_022970881.1">
    <property type="nucleotide sequence ID" value="XM_023115113.1"/>
</dbReference>
<evidence type="ECO:0000313" key="13">
    <source>
        <dbReference type="RefSeq" id="XP_022970885.1"/>
    </source>
</evidence>
<evidence type="ECO:0000256" key="2">
    <source>
        <dbReference type="ARBA" id="ARBA00023117"/>
    </source>
</evidence>
<dbReference type="InterPro" id="IPR038336">
    <property type="entry name" value="NET_sf"/>
</dbReference>
<sequence length="638" mass="70999">MASAPIARGGNEDRIKQHSESKVYRRKTFRGVKNGNTVTATLSTTTTTDKDTCLKNGNTITASFSNVEAFNNSSGQAVPHSEALEDANLLHQPLPNAASDDLTRLNGQAAVGLTAEATQELSADNGIIQTGSGIQNQGNCALKPKQEMQEIRRKFESELEIVRNLVKRIEAIQMQLNSEHTSSHISTIEMADNVRGAYHVHSEVGSVGVVTDDTRPLPQLSILVIENGKGTRDFMEREKRTPKENQFYRNSEFLLAKDKIPPAESNKKSKLNGKKHSSQKLKHGFGMATKIFNACVSLLEKLMKHKHGWVFNTPVDAEGLGLHDYCSIIRHPMDLGSVKTSLHKNWYKSPKEFAEDVRLTFHNAMTYNPEGQDVHVMAEQLLKIFEDRWIVIESNYHQELRLGMEFQATLPSSNSMRHLSSPVPPLDMRKILRRSESLINPADSKTQPMSVTPSARTPSLKKPQAKDPFKRDMTYNEKKRLSTNLQNLPSEKLNTILQIIKKRNFELLQQDDEIEVDIDNVDTETLWELDRLVSNYRKSMSKNKRKAELAMLKARAEAEHNNQEKTPAPDGSKDFRENRTADENVLSSSSPFRGGQQKDHSSKSSSSSSSSSDSGSSSSDSDSDSSAASGSDAGSPSH</sequence>
<dbReference type="RefSeq" id="XP_022970886.1">
    <property type="nucleotide sequence ID" value="XM_023115118.1"/>
</dbReference>
<dbReference type="RefSeq" id="XP_022970885.1">
    <property type="nucleotide sequence ID" value="XM_023115117.1"/>
</dbReference>